<evidence type="ECO:0000259" key="8">
    <source>
        <dbReference type="Pfam" id="PF05922"/>
    </source>
</evidence>
<dbReference type="GO" id="GO:0004252">
    <property type="term" value="F:serine-type endopeptidase activity"/>
    <property type="evidence" value="ECO:0007669"/>
    <property type="project" value="UniProtKB-UniRule"/>
</dbReference>
<dbReference type="GO" id="GO:0006508">
    <property type="term" value="P:proteolysis"/>
    <property type="evidence" value="ECO:0007669"/>
    <property type="project" value="UniProtKB-KW"/>
</dbReference>
<evidence type="ECO:0000256" key="1">
    <source>
        <dbReference type="ARBA" id="ARBA00011073"/>
    </source>
</evidence>
<dbReference type="CDD" id="cd04077">
    <property type="entry name" value="Peptidases_S8_PCSK9_ProteinaseK_like"/>
    <property type="match status" value="1"/>
</dbReference>
<name>A0A9N9GKM0_9GLOM</name>
<dbReference type="InterPro" id="IPR022398">
    <property type="entry name" value="Peptidase_S8_His-AS"/>
</dbReference>
<dbReference type="PRINTS" id="PR00723">
    <property type="entry name" value="SUBTILISIN"/>
</dbReference>
<proteinExistence type="inferred from homology"/>
<dbReference type="AlphaFoldDB" id="A0A9N9GKM0"/>
<dbReference type="PROSITE" id="PS00136">
    <property type="entry name" value="SUBTILASE_ASP"/>
    <property type="match status" value="1"/>
</dbReference>
<dbReference type="InterPro" id="IPR010259">
    <property type="entry name" value="S8pro/Inhibitor_I9"/>
</dbReference>
<sequence length="383" mass="41228">MFKILFFIVLSLSAVLAVPSNKRNPTIAPLIVSRDAEIVPDQYIVVLKKDVPKDRITTFSEDIPGMTHTYKMDGFHGFAGRFSEQMLDIIRQNNDVAFVEKDQQVQTSTVVVQPGAPWGLARISHRAHLNLSTFGQFAYDPISGENTTVYVLDTGINIKHTDFSGRARWGVTIPADEPNTDENGHGTHVAGTIAGLRFGVAKRTKVVAVKVFPASGTGPNSDVIKGIEWAVNDHKKTVAKAKRRGKVFKGSVINMSLGGGKSTALEAATNAVRAVKAIAVGSTTPEDSRSWFSNFGCCVAIWAPGSCIESDWIGSKTATMTLSGTSMATAHVSGLAAYFLTLSPTLLTPETLRTKLLTVATRNVLTDLKTCSPNRLAYNGIGF</sequence>
<dbReference type="InterPro" id="IPR036852">
    <property type="entry name" value="Peptidase_S8/S53_dom_sf"/>
</dbReference>
<evidence type="ECO:0000313" key="9">
    <source>
        <dbReference type="EMBL" id="CAG8608601.1"/>
    </source>
</evidence>
<dbReference type="PANTHER" id="PTHR43806">
    <property type="entry name" value="PEPTIDASE S8"/>
    <property type="match status" value="1"/>
</dbReference>
<feature type="chain" id="PRO_5040129843" evidence="6">
    <location>
        <begin position="18"/>
        <end position="383"/>
    </location>
</feature>
<dbReference type="InterPro" id="IPR015500">
    <property type="entry name" value="Peptidase_S8_subtilisin-rel"/>
</dbReference>
<feature type="domain" description="Peptidase S8/S53" evidence="7">
    <location>
        <begin position="144"/>
        <end position="363"/>
    </location>
</feature>
<evidence type="ECO:0000256" key="6">
    <source>
        <dbReference type="SAM" id="SignalP"/>
    </source>
</evidence>
<evidence type="ECO:0000256" key="5">
    <source>
        <dbReference type="PROSITE-ProRule" id="PRU01240"/>
    </source>
</evidence>
<protein>
    <submittedName>
        <fullName evidence="9">3946_t:CDS:1</fullName>
    </submittedName>
</protein>
<comment type="similarity">
    <text evidence="1 5">Belongs to the peptidase S8 family.</text>
</comment>
<keyword evidence="2 5" id="KW-0645">Protease</keyword>
<dbReference type="InterPro" id="IPR034193">
    <property type="entry name" value="PCSK9_ProteinaseK-like"/>
</dbReference>
<dbReference type="PANTHER" id="PTHR43806:SF11">
    <property type="entry name" value="CEREVISIN-RELATED"/>
    <property type="match status" value="1"/>
</dbReference>
<feature type="domain" description="Inhibitor I9" evidence="8">
    <location>
        <begin position="61"/>
        <end position="107"/>
    </location>
</feature>
<dbReference type="InterPro" id="IPR023827">
    <property type="entry name" value="Peptidase_S8_Asp-AS"/>
</dbReference>
<dbReference type="GO" id="GO:0005615">
    <property type="term" value="C:extracellular space"/>
    <property type="evidence" value="ECO:0007669"/>
    <property type="project" value="TreeGrafter"/>
</dbReference>
<dbReference type="PROSITE" id="PS00137">
    <property type="entry name" value="SUBTILASE_HIS"/>
    <property type="match status" value="1"/>
</dbReference>
<dbReference type="FunFam" id="3.40.50.200:FF:000007">
    <property type="entry name" value="Subtilisin-like serine protease"/>
    <property type="match status" value="1"/>
</dbReference>
<comment type="caution">
    <text evidence="9">The sequence shown here is derived from an EMBL/GenBank/DDBJ whole genome shotgun (WGS) entry which is preliminary data.</text>
</comment>
<dbReference type="InterPro" id="IPR050131">
    <property type="entry name" value="Peptidase_S8_subtilisin-like"/>
</dbReference>
<dbReference type="Pfam" id="PF05922">
    <property type="entry name" value="Inhibitor_I9"/>
    <property type="match status" value="1"/>
</dbReference>
<accession>A0A9N9GKM0</accession>
<dbReference type="Gene3D" id="3.30.70.80">
    <property type="entry name" value="Peptidase S8 propeptide/proteinase inhibitor I9"/>
    <property type="match status" value="1"/>
</dbReference>
<keyword evidence="3 5" id="KW-0378">Hydrolase</keyword>
<dbReference type="Proteomes" id="UP000789739">
    <property type="component" value="Unassembled WGS sequence"/>
</dbReference>
<feature type="active site" description="Charge relay system" evidence="5">
    <location>
        <position position="185"/>
    </location>
</feature>
<organism evidence="9 10">
    <name type="scientific">Paraglomus brasilianum</name>
    <dbReference type="NCBI Taxonomy" id="144538"/>
    <lineage>
        <taxon>Eukaryota</taxon>
        <taxon>Fungi</taxon>
        <taxon>Fungi incertae sedis</taxon>
        <taxon>Mucoromycota</taxon>
        <taxon>Glomeromycotina</taxon>
        <taxon>Glomeromycetes</taxon>
        <taxon>Paraglomerales</taxon>
        <taxon>Paraglomeraceae</taxon>
        <taxon>Paraglomus</taxon>
    </lineage>
</organism>
<dbReference type="EMBL" id="CAJVPI010001351">
    <property type="protein sequence ID" value="CAG8608601.1"/>
    <property type="molecule type" value="Genomic_DNA"/>
</dbReference>
<dbReference type="InterPro" id="IPR000209">
    <property type="entry name" value="Peptidase_S8/S53_dom"/>
</dbReference>
<dbReference type="Gene3D" id="3.40.50.200">
    <property type="entry name" value="Peptidase S8/S53 domain"/>
    <property type="match status" value="2"/>
</dbReference>
<evidence type="ECO:0000313" key="10">
    <source>
        <dbReference type="Proteomes" id="UP000789739"/>
    </source>
</evidence>
<gene>
    <name evidence="9" type="ORF">PBRASI_LOCUS8040</name>
</gene>
<dbReference type="SUPFAM" id="SSF52743">
    <property type="entry name" value="Subtilisin-like"/>
    <property type="match status" value="1"/>
</dbReference>
<feature type="active site" description="Charge relay system" evidence="5">
    <location>
        <position position="153"/>
    </location>
</feature>
<feature type="active site" description="Charge relay system" evidence="5">
    <location>
        <position position="326"/>
    </location>
</feature>
<reference evidence="9" key="1">
    <citation type="submission" date="2021-06" db="EMBL/GenBank/DDBJ databases">
        <authorList>
            <person name="Kallberg Y."/>
            <person name="Tangrot J."/>
            <person name="Rosling A."/>
        </authorList>
    </citation>
    <scope>NUCLEOTIDE SEQUENCE</scope>
    <source>
        <strain evidence="9">BR232B</strain>
    </source>
</reference>
<dbReference type="InterPro" id="IPR037045">
    <property type="entry name" value="S8pro/Inhibitor_I9_sf"/>
</dbReference>
<dbReference type="Pfam" id="PF00082">
    <property type="entry name" value="Peptidase_S8"/>
    <property type="match status" value="1"/>
</dbReference>
<keyword evidence="6" id="KW-0732">Signal</keyword>
<keyword evidence="10" id="KW-1185">Reference proteome</keyword>
<feature type="signal peptide" evidence="6">
    <location>
        <begin position="1"/>
        <end position="17"/>
    </location>
</feature>
<evidence type="ECO:0000259" key="7">
    <source>
        <dbReference type="Pfam" id="PF00082"/>
    </source>
</evidence>
<dbReference type="PROSITE" id="PS51892">
    <property type="entry name" value="SUBTILASE"/>
    <property type="match status" value="1"/>
</dbReference>
<dbReference type="OrthoDB" id="206201at2759"/>
<evidence type="ECO:0000256" key="2">
    <source>
        <dbReference type="ARBA" id="ARBA00022670"/>
    </source>
</evidence>
<evidence type="ECO:0000256" key="4">
    <source>
        <dbReference type="ARBA" id="ARBA00022825"/>
    </source>
</evidence>
<evidence type="ECO:0000256" key="3">
    <source>
        <dbReference type="ARBA" id="ARBA00022801"/>
    </source>
</evidence>
<keyword evidence="4 5" id="KW-0720">Serine protease</keyword>